<dbReference type="SUPFAM" id="SSF81321">
    <property type="entry name" value="Family A G protein-coupled receptor-like"/>
    <property type="match status" value="1"/>
</dbReference>
<keyword evidence="8" id="KW-0807">Transducer</keyword>
<evidence type="ECO:0000313" key="12">
    <source>
        <dbReference type="WBParaSite" id="PSAMB.scaffold344size55691.g5019.t1"/>
    </source>
</evidence>
<feature type="transmembrane region" description="Helical" evidence="9">
    <location>
        <begin position="166"/>
        <end position="186"/>
    </location>
</feature>
<evidence type="ECO:0000256" key="7">
    <source>
        <dbReference type="ARBA" id="ARBA00023170"/>
    </source>
</evidence>
<reference evidence="12" key="1">
    <citation type="submission" date="2022-11" db="UniProtKB">
        <authorList>
            <consortium name="WormBaseParasite"/>
        </authorList>
    </citation>
    <scope>IDENTIFICATION</scope>
</reference>
<keyword evidence="11" id="KW-1185">Reference proteome</keyword>
<keyword evidence="2" id="KW-1003">Cell membrane</keyword>
<feature type="transmembrane region" description="Helical" evidence="9">
    <location>
        <begin position="265"/>
        <end position="289"/>
    </location>
</feature>
<dbReference type="GO" id="GO:0005886">
    <property type="term" value="C:plasma membrane"/>
    <property type="evidence" value="ECO:0007669"/>
    <property type="project" value="UniProtKB-SubCell"/>
</dbReference>
<dbReference type="InterPro" id="IPR000276">
    <property type="entry name" value="GPCR_Rhodpsn"/>
</dbReference>
<dbReference type="GO" id="GO:0004930">
    <property type="term" value="F:G protein-coupled receptor activity"/>
    <property type="evidence" value="ECO:0007669"/>
    <property type="project" value="UniProtKB-KW"/>
</dbReference>
<dbReference type="InterPro" id="IPR017452">
    <property type="entry name" value="GPCR_Rhodpsn_7TM"/>
</dbReference>
<dbReference type="Pfam" id="PF00001">
    <property type="entry name" value="7tm_1"/>
    <property type="match status" value="1"/>
</dbReference>
<keyword evidence="4 9" id="KW-1133">Transmembrane helix</keyword>
<accession>A0A914WAB6</accession>
<dbReference type="Proteomes" id="UP000887566">
    <property type="component" value="Unplaced"/>
</dbReference>
<feature type="transmembrane region" description="Helical" evidence="9">
    <location>
        <begin position="78"/>
        <end position="101"/>
    </location>
</feature>
<evidence type="ECO:0000256" key="1">
    <source>
        <dbReference type="ARBA" id="ARBA00004651"/>
    </source>
</evidence>
<evidence type="ECO:0000313" key="11">
    <source>
        <dbReference type="Proteomes" id="UP000887566"/>
    </source>
</evidence>
<dbReference type="Gene3D" id="1.20.1070.10">
    <property type="entry name" value="Rhodopsin 7-helix transmembrane proteins"/>
    <property type="match status" value="1"/>
</dbReference>
<protein>
    <submittedName>
        <fullName evidence="12">G-protein coupled receptors family 1 profile domain-containing protein</fullName>
    </submittedName>
</protein>
<evidence type="ECO:0000256" key="8">
    <source>
        <dbReference type="ARBA" id="ARBA00023224"/>
    </source>
</evidence>
<sequence>MDGTAMNITSSSITKLAMGTSNASSSSKLVDMETMMWIRSTYAWMIPCMWVVLTIAIIGNSCIVLSARWLRHSPSPNLRLCLSLAASDLWSAFVMMAGLLINSYIPTVLQLYKAEWQPCFSLLTEIIRLSAMLTSDFHLLAIAFNHLIGIMAPLKYKVIVTTRRLRIGVACLWVVPLVLMMVWFSARKGEGLFAKNCSHPFYFRLPFRLAVFILFIVPLIFTLSVYAFILVHLFRQKALSDLGNTLRRSINYSSGQNALKRKFRVVWTTLLIVGTFMLSWGLCLLYFVSVCIDGCVYIYGQSLSIRNSLIISSVVNALLMAKLACNPLIYAMRINHVRVTVKRMLSSWRMTLFHRKGSGTRPTSAIATCTNNHRSSHAFELDAYSERRQSETLVRLHSSSQT</sequence>
<evidence type="ECO:0000256" key="5">
    <source>
        <dbReference type="ARBA" id="ARBA00023040"/>
    </source>
</evidence>
<evidence type="ECO:0000259" key="10">
    <source>
        <dbReference type="PROSITE" id="PS50262"/>
    </source>
</evidence>
<feature type="transmembrane region" description="Helical" evidence="9">
    <location>
        <begin position="137"/>
        <end position="154"/>
    </location>
</feature>
<evidence type="ECO:0000256" key="3">
    <source>
        <dbReference type="ARBA" id="ARBA00022692"/>
    </source>
</evidence>
<evidence type="ECO:0000256" key="4">
    <source>
        <dbReference type="ARBA" id="ARBA00022989"/>
    </source>
</evidence>
<dbReference type="WBParaSite" id="PSAMB.scaffold344size55691.g5019.t1">
    <property type="protein sequence ID" value="PSAMB.scaffold344size55691.g5019.t1"/>
    <property type="gene ID" value="PSAMB.scaffold344size55691.g5019"/>
</dbReference>
<feature type="transmembrane region" description="Helical" evidence="9">
    <location>
        <begin position="42"/>
        <end position="66"/>
    </location>
</feature>
<keyword evidence="7" id="KW-0675">Receptor</keyword>
<keyword evidence="6 9" id="KW-0472">Membrane</keyword>
<name>A0A914WAB6_9BILA</name>
<dbReference type="PRINTS" id="PR00237">
    <property type="entry name" value="GPCRRHODOPSN"/>
</dbReference>
<dbReference type="PANTHER" id="PTHR24249:SF409">
    <property type="entry name" value="PROTEIN CBR-TAG-89"/>
    <property type="match status" value="1"/>
</dbReference>
<keyword evidence="3 9" id="KW-0812">Transmembrane</keyword>
<comment type="subcellular location">
    <subcellularLocation>
        <location evidence="1">Cell membrane</location>
        <topology evidence="1">Multi-pass membrane protein</topology>
    </subcellularLocation>
</comment>
<keyword evidence="5" id="KW-0297">G-protein coupled receptor</keyword>
<proteinExistence type="predicted"/>
<evidence type="ECO:0000256" key="6">
    <source>
        <dbReference type="ARBA" id="ARBA00023136"/>
    </source>
</evidence>
<dbReference type="AlphaFoldDB" id="A0A914WAB6"/>
<feature type="transmembrane region" description="Helical" evidence="9">
    <location>
        <begin position="309"/>
        <end position="332"/>
    </location>
</feature>
<evidence type="ECO:0000256" key="9">
    <source>
        <dbReference type="SAM" id="Phobius"/>
    </source>
</evidence>
<feature type="transmembrane region" description="Helical" evidence="9">
    <location>
        <begin position="206"/>
        <end position="231"/>
    </location>
</feature>
<dbReference type="PROSITE" id="PS50262">
    <property type="entry name" value="G_PROTEIN_RECEP_F1_2"/>
    <property type="match status" value="1"/>
</dbReference>
<dbReference type="PANTHER" id="PTHR24249">
    <property type="entry name" value="HISTAMINE RECEPTOR-RELATED G-PROTEIN COUPLED RECEPTOR"/>
    <property type="match status" value="1"/>
</dbReference>
<organism evidence="11 12">
    <name type="scientific">Plectus sambesii</name>
    <dbReference type="NCBI Taxonomy" id="2011161"/>
    <lineage>
        <taxon>Eukaryota</taxon>
        <taxon>Metazoa</taxon>
        <taxon>Ecdysozoa</taxon>
        <taxon>Nematoda</taxon>
        <taxon>Chromadorea</taxon>
        <taxon>Plectida</taxon>
        <taxon>Plectina</taxon>
        <taxon>Plectoidea</taxon>
        <taxon>Plectidae</taxon>
        <taxon>Plectus</taxon>
    </lineage>
</organism>
<dbReference type="CDD" id="cd00637">
    <property type="entry name" value="7tm_classA_rhodopsin-like"/>
    <property type="match status" value="1"/>
</dbReference>
<dbReference type="InterPro" id="IPR050569">
    <property type="entry name" value="TAAR"/>
</dbReference>
<feature type="domain" description="G-protein coupled receptors family 1 profile" evidence="10">
    <location>
        <begin position="59"/>
        <end position="330"/>
    </location>
</feature>
<evidence type="ECO:0000256" key="2">
    <source>
        <dbReference type="ARBA" id="ARBA00022475"/>
    </source>
</evidence>